<accession>A0A8D0W1C3</accession>
<name>A0A8D0W1C3_PIG</name>
<dbReference type="Ensembl" id="ENSSSCT00065002220.1">
    <property type="protein sequence ID" value="ENSSSCP00065000726.1"/>
    <property type="gene ID" value="ENSSSCG00065001789.1"/>
</dbReference>
<organism evidence="2 3">
    <name type="scientific">Sus scrofa</name>
    <name type="common">Pig</name>
    <dbReference type="NCBI Taxonomy" id="9823"/>
    <lineage>
        <taxon>Eukaryota</taxon>
        <taxon>Metazoa</taxon>
        <taxon>Chordata</taxon>
        <taxon>Craniata</taxon>
        <taxon>Vertebrata</taxon>
        <taxon>Euteleostomi</taxon>
        <taxon>Mammalia</taxon>
        <taxon>Eutheria</taxon>
        <taxon>Laurasiatheria</taxon>
        <taxon>Artiodactyla</taxon>
        <taxon>Suina</taxon>
        <taxon>Suidae</taxon>
        <taxon>Sus</taxon>
    </lineage>
</organism>
<dbReference type="Proteomes" id="UP000694570">
    <property type="component" value="Unplaced"/>
</dbReference>
<dbReference type="Ensembl" id="ENSSSCT00030031387.1">
    <property type="protein sequence ID" value="ENSSSCP00030014117.1"/>
    <property type="gene ID" value="ENSSSCG00030022607.1"/>
</dbReference>
<evidence type="ECO:0000256" key="1">
    <source>
        <dbReference type="SAM" id="MobiDB-lite"/>
    </source>
</evidence>
<sequence length="136" mass="15131">MPSDQQKSNDESPSTSSGSLDATGKKIFCHPVKKNTKLSSKATAKLSTSAKRIQKELAEITLDPLNCSAGIWCHSCGCGVTAVALVTYQKRVKKEKILSYVCTTYISLEDFMLSEISQLQKDNYHIIPHLYVRYLK</sequence>
<dbReference type="Proteomes" id="UP000694725">
    <property type="component" value="Unplaced"/>
</dbReference>
<proteinExistence type="predicted"/>
<evidence type="ECO:0000313" key="2">
    <source>
        <dbReference type="Ensembl" id="ENSSSCP00030014117.1"/>
    </source>
</evidence>
<dbReference type="AlphaFoldDB" id="A0A8D0W1C3"/>
<reference evidence="2" key="1">
    <citation type="submission" date="2025-05" db="UniProtKB">
        <authorList>
            <consortium name="Ensembl"/>
        </authorList>
    </citation>
    <scope>IDENTIFICATION</scope>
</reference>
<evidence type="ECO:0000313" key="3">
    <source>
        <dbReference type="Proteomes" id="UP000694570"/>
    </source>
</evidence>
<dbReference type="Proteomes" id="UP000694728">
    <property type="component" value="Unplaced"/>
</dbReference>
<feature type="region of interest" description="Disordered" evidence="1">
    <location>
        <begin position="1"/>
        <end position="25"/>
    </location>
</feature>
<feature type="compositionally biased region" description="Polar residues" evidence="1">
    <location>
        <begin position="1"/>
        <end position="20"/>
    </location>
</feature>
<dbReference type="Ensembl" id="ENSSSCT00045045538.1">
    <property type="protein sequence ID" value="ENSSSCP00045031592.1"/>
    <property type="gene ID" value="ENSSSCG00045026742.1"/>
</dbReference>
<protein>
    <submittedName>
        <fullName evidence="2">Uncharacterized protein</fullName>
    </submittedName>
</protein>